<name>A0A6M8HP53_9PROT</name>
<evidence type="ECO:0000256" key="1">
    <source>
        <dbReference type="SAM" id="SignalP"/>
    </source>
</evidence>
<keyword evidence="3" id="KW-1185">Reference proteome</keyword>
<dbReference type="RefSeq" id="WP_171835900.1">
    <property type="nucleotide sequence ID" value="NZ_CP053708.1"/>
</dbReference>
<proteinExistence type="predicted"/>
<accession>A0A6M8HP53</accession>
<protein>
    <submittedName>
        <fullName evidence="2">Uncharacterized protein</fullName>
    </submittedName>
</protein>
<feature type="chain" id="PRO_5026931855" evidence="1">
    <location>
        <begin position="25"/>
        <end position="316"/>
    </location>
</feature>
<sequence>MINDATPALAAILVPALAAWVAIAAPTPARAADLDLPGGCAIAGSANLHETGGGFEAGRLEVTIPGTGSPTPPSLHAARLRADAKGAASVGPAQLEQASTAAAAALLTALSSQHSGACPDAVLQTAMRPLAHGVQTGGGYDFTWTDVSVRAGTTRFGAHRLALHVAGDGRTAHLTGMLDGAVSNDRAAGLFPESLDVRVALPASELPALLSATGGHGAPVDVTIEQAVARRGATTLSGHGRASIASTPDAGTGVGHLTAQGFDALIEAANAPGLERLRTGLFLAKLVAHRQGDQSDWDLAWQQGTLMVNNVPLPLR</sequence>
<feature type="signal peptide" evidence="1">
    <location>
        <begin position="1"/>
        <end position="24"/>
    </location>
</feature>
<gene>
    <name evidence="2" type="ORF">HN018_08880</name>
</gene>
<dbReference type="EMBL" id="CP053708">
    <property type="protein sequence ID" value="QKE90148.1"/>
    <property type="molecule type" value="Genomic_DNA"/>
</dbReference>
<dbReference type="Proteomes" id="UP000500767">
    <property type="component" value="Chromosome"/>
</dbReference>
<dbReference type="KEGG" id="lck:HN018_08880"/>
<keyword evidence="1" id="KW-0732">Signal</keyword>
<organism evidence="2 3">
    <name type="scientific">Lichenicola cladoniae</name>
    <dbReference type="NCBI Taxonomy" id="1484109"/>
    <lineage>
        <taxon>Bacteria</taxon>
        <taxon>Pseudomonadati</taxon>
        <taxon>Pseudomonadota</taxon>
        <taxon>Alphaproteobacteria</taxon>
        <taxon>Acetobacterales</taxon>
        <taxon>Acetobacteraceae</taxon>
        <taxon>Lichenicola</taxon>
    </lineage>
</organism>
<reference evidence="2 3" key="1">
    <citation type="journal article" date="2014" name="World J. Microbiol. Biotechnol.">
        <title>Biodiversity and physiological characteristics of Antarctic and Arctic lichens-associated bacteria.</title>
        <authorList>
            <person name="Lee Y.M."/>
            <person name="Kim E.H."/>
            <person name="Lee H.K."/>
            <person name="Hong S.G."/>
        </authorList>
    </citation>
    <scope>NUCLEOTIDE SEQUENCE [LARGE SCALE GENOMIC DNA]</scope>
    <source>
        <strain evidence="2 3">PAMC 26569</strain>
    </source>
</reference>
<evidence type="ECO:0000313" key="2">
    <source>
        <dbReference type="EMBL" id="QKE90148.1"/>
    </source>
</evidence>
<dbReference type="AlphaFoldDB" id="A0A6M8HP53"/>
<evidence type="ECO:0000313" key="3">
    <source>
        <dbReference type="Proteomes" id="UP000500767"/>
    </source>
</evidence>